<protein>
    <recommendedName>
        <fullName evidence="3">YwpF-like protein</fullName>
    </recommendedName>
</protein>
<dbReference type="AlphaFoldDB" id="A0A544TUN9"/>
<comment type="caution">
    <text evidence="1">The sequence shown here is derived from an EMBL/GenBank/DDBJ whole genome shotgun (WGS) entry which is preliminary data.</text>
</comment>
<keyword evidence="2" id="KW-1185">Reference proteome</keyword>
<dbReference type="InterPro" id="IPR025573">
    <property type="entry name" value="YwpF"/>
</dbReference>
<evidence type="ECO:0000313" key="1">
    <source>
        <dbReference type="EMBL" id="TQR21188.1"/>
    </source>
</evidence>
<gene>
    <name evidence="1" type="ORF">FG384_02985</name>
</gene>
<dbReference type="RefSeq" id="WP_142641079.1">
    <property type="nucleotide sequence ID" value="NZ_VDGI01000002.1"/>
</dbReference>
<dbReference type="Pfam" id="PF14183">
    <property type="entry name" value="YwpF"/>
    <property type="match status" value="1"/>
</dbReference>
<sequence>MKTFKMISIDIIREDEIYPISIEDGIIINQENTSRSWILELFIKQKYEDFFKEFQSTNELVNAKVIISYPENEPAHFEVATYSVKKIGEHISVLLKGTLKRQRRKYAESLLAELIEDGLSGDELLSKFEHGMKTRPSLKNDKTPH</sequence>
<evidence type="ECO:0000313" key="2">
    <source>
        <dbReference type="Proteomes" id="UP000316626"/>
    </source>
</evidence>
<dbReference type="Proteomes" id="UP000316626">
    <property type="component" value="Unassembled WGS sequence"/>
</dbReference>
<dbReference type="EMBL" id="VDGI01000002">
    <property type="protein sequence ID" value="TQR21188.1"/>
    <property type="molecule type" value="Genomic_DNA"/>
</dbReference>
<accession>A0A544TUN9</accession>
<organism evidence="1 2">
    <name type="scientific">Psychrobacillus vulpis</name>
    <dbReference type="NCBI Taxonomy" id="2325572"/>
    <lineage>
        <taxon>Bacteria</taxon>
        <taxon>Bacillati</taxon>
        <taxon>Bacillota</taxon>
        <taxon>Bacilli</taxon>
        <taxon>Bacillales</taxon>
        <taxon>Bacillaceae</taxon>
        <taxon>Psychrobacillus</taxon>
    </lineage>
</organism>
<proteinExistence type="predicted"/>
<reference evidence="1 2" key="1">
    <citation type="submission" date="2019-06" db="EMBL/GenBank/DDBJ databases">
        <title>Psychrobacillus vulpis sp. nov., a new species isolated from feces of a red fox that inhabits in The Tablas de Daimiel Natural Park, Albacete, Spain.</title>
        <authorList>
            <person name="Rodriguez M."/>
            <person name="Reina J.C."/>
            <person name="Bejar V."/>
            <person name="Llamas I."/>
        </authorList>
    </citation>
    <scope>NUCLEOTIDE SEQUENCE [LARGE SCALE GENOMIC DNA]</scope>
    <source>
        <strain evidence="1 2">Z8</strain>
    </source>
</reference>
<dbReference type="OrthoDB" id="2427395at2"/>
<evidence type="ECO:0008006" key="3">
    <source>
        <dbReference type="Google" id="ProtNLM"/>
    </source>
</evidence>
<name>A0A544TUN9_9BACI</name>